<dbReference type="GO" id="GO:0003678">
    <property type="term" value="F:DNA helicase activity"/>
    <property type="evidence" value="ECO:0007669"/>
    <property type="project" value="TreeGrafter"/>
</dbReference>
<dbReference type="GO" id="GO:0016787">
    <property type="term" value="F:hydrolase activity"/>
    <property type="evidence" value="ECO:0007669"/>
    <property type="project" value="UniProtKB-KW"/>
</dbReference>
<evidence type="ECO:0000313" key="6">
    <source>
        <dbReference type="EMBL" id="ODN04382.1"/>
    </source>
</evidence>
<dbReference type="Gene3D" id="3.40.50.300">
    <property type="entry name" value="P-loop containing nucleotide triphosphate hydrolases"/>
    <property type="match status" value="1"/>
</dbReference>
<feature type="compositionally biased region" description="Low complexity" evidence="4">
    <location>
        <begin position="18"/>
        <end position="36"/>
    </location>
</feature>
<dbReference type="PROSITE" id="PS51193">
    <property type="entry name" value="HELICASE_ATP_BIND_2"/>
    <property type="match status" value="1"/>
</dbReference>
<dbReference type="SUPFAM" id="SSF52540">
    <property type="entry name" value="P-loop containing nucleoside triphosphate hydrolases"/>
    <property type="match status" value="1"/>
</dbReference>
<dbReference type="GO" id="GO:0005524">
    <property type="term" value="F:ATP binding"/>
    <property type="evidence" value="ECO:0007669"/>
    <property type="project" value="UniProtKB-KW"/>
</dbReference>
<dbReference type="GO" id="GO:0006289">
    <property type="term" value="P:nucleotide-excision repair"/>
    <property type="evidence" value="ECO:0007669"/>
    <property type="project" value="TreeGrafter"/>
</dbReference>
<protein>
    <submittedName>
        <fullName evidence="6">Fanconi anemia group J protein</fullName>
    </submittedName>
</protein>
<dbReference type="EMBL" id="LJIJ01000045">
    <property type="protein sequence ID" value="ODN04382.1"/>
    <property type="molecule type" value="Genomic_DNA"/>
</dbReference>
<evidence type="ECO:0000313" key="7">
    <source>
        <dbReference type="Proteomes" id="UP000094527"/>
    </source>
</evidence>
<keyword evidence="2" id="KW-0378">Hydrolase</keyword>
<gene>
    <name evidence="6" type="ORF">Ocin01_02283</name>
</gene>
<evidence type="ECO:0000256" key="1">
    <source>
        <dbReference type="ARBA" id="ARBA00022741"/>
    </source>
</evidence>
<dbReference type="OrthoDB" id="19182at2759"/>
<dbReference type="InterPro" id="IPR014013">
    <property type="entry name" value="Helic_SF1/SF2_ATP-bd_DinG/Rad3"/>
</dbReference>
<feature type="region of interest" description="Disordered" evidence="4">
    <location>
        <begin position="1"/>
        <end position="36"/>
    </location>
</feature>
<dbReference type="PANTHER" id="PTHR11472:SF47">
    <property type="entry name" value="FANCONI ANEMIA GROUP J PROTEIN"/>
    <property type="match status" value="1"/>
</dbReference>
<dbReference type="GO" id="GO:1990918">
    <property type="term" value="P:double-strand break repair involved in meiotic recombination"/>
    <property type="evidence" value="ECO:0007669"/>
    <property type="project" value="TreeGrafter"/>
</dbReference>
<keyword evidence="1" id="KW-0547">Nucleotide-binding</keyword>
<name>A0A1D2NGN1_ORCCI</name>
<evidence type="ECO:0000259" key="5">
    <source>
        <dbReference type="PROSITE" id="PS51193"/>
    </source>
</evidence>
<proteinExistence type="predicted"/>
<reference evidence="6 7" key="1">
    <citation type="journal article" date="2016" name="Genome Biol. Evol.">
        <title>Gene Family Evolution Reflects Adaptation to Soil Environmental Stressors in the Genome of the Collembolan Orchesella cincta.</title>
        <authorList>
            <person name="Faddeeva-Vakhrusheva A."/>
            <person name="Derks M.F."/>
            <person name="Anvar S.Y."/>
            <person name="Agamennone V."/>
            <person name="Suring W."/>
            <person name="Smit S."/>
            <person name="van Straalen N.M."/>
            <person name="Roelofs D."/>
        </authorList>
    </citation>
    <scope>NUCLEOTIDE SEQUENCE [LARGE SCALE GENOMIC DNA]</scope>
    <source>
        <tissue evidence="6">Mixed pool</tissue>
    </source>
</reference>
<dbReference type="InterPro" id="IPR045028">
    <property type="entry name" value="DinG/Rad3-like"/>
</dbReference>
<organism evidence="6 7">
    <name type="scientific">Orchesella cincta</name>
    <name type="common">Springtail</name>
    <name type="synonym">Podura cincta</name>
    <dbReference type="NCBI Taxonomy" id="48709"/>
    <lineage>
        <taxon>Eukaryota</taxon>
        <taxon>Metazoa</taxon>
        <taxon>Ecdysozoa</taxon>
        <taxon>Arthropoda</taxon>
        <taxon>Hexapoda</taxon>
        <taxon>Collembola</taxon>
        <taxon>Entomobryomorpha</taxon>
        <taxon>Entomobryoidea</taxon>
        <taxon>Orchesellidae</taxon>
        <taxon>Orchesellinae</taxon>
        <taxon>Orchesella</taxon>
    </lineage>
</organism>
<comment type="caution">
    <text evidence="6">The sequence shown here is derived from an EMBL/GenBank/DDBJ whole genome shotgun (WGS) entry which is preliminary data.</text>
</comment>
<keyword evidence="3" id="KW-0067">ATP-binding</keyword>
<accession>A0A1D2NGN1</accession>
<dbReference type="InterPro" id="IPR027417">
    <property type="entry name" value="P-loop_NTPase"/>
</dbReference>
<dbReference type="PANTHER" id="PTHR11472">
    <property type="entry name" value="DNA REPAIR DEAD HELICASE RAD3/XP-D SUBFAMILY MEMBER"/>
    <property type="match status" value="1"/>
</dbReference>
<evidence type="ECO:0000256" key="4">
    <source>
        <dbReference type="SAM" id="MobiDB-lite"/>
    </source>
</evidence>
<dbReference type="AlphaFoldDB" id="A0A1D2NGN1"/>
<keyword evidence="7" id="KW-1185">Reference proteome</keyword>
<evidence type="ECO:0000256" key="3">
    <source>
        <dbReference type="ARBA" id="ARBA00022840"/>
    </source>
</evidence>
<feature type="compositionally biased region" description="Basic and acidic residues" evidence="4">
    <location>
        <begin position="1"/>
        <end position="17"/>
    </location>
</feature>
<evidence type="ECO:0000256" key="2">
    <source>
        <dbReference type="ARBA" id="ARBA00022801"/>
    </source>
</evidence>
<dbReference type="GO" id="GO:0005634">
    <property type="term" value="C:nucleus"/>
    <property type="evidence" value="ECO:0007669"/>
    <property type="project" value="TreeGrafter"/>
</dbReference>
<feature type="domain" description="Helicase ATP-binding" evidence="5">
    <location>
        <begin position="38"/>
        <end position="115"/>
    </location>
</feature>
<dbReference type="STRING" id="48709.A0A1D2NGN1"/>
<dbReference type="Proteomes" id="UP000094527">
    <property type="component" value="Unassembled WGS sequence"/>
</dbReference>
<sequence>MRDVRAESDTVDLKMDQTQDTQPTQGGPGTGPLTTTISGVRVEFPCKPYPSQMAMMSKVITGLKQRKNCLLESPTGSGKSLALLCSALAWQRHEAEHIKSPVVEKTFALLQTVNM</sequence>